<protein>
    <submittedName>
        <fullName evidence="2">Glyoxalase family protein</fullName>
    </submittedName>
</protein>
<dbReference type="SUPFAM" id="SSF54593">
    <property type="entry name" value="Glyoxalase/Bleomycin resistance protein/Dihydroxybiphenyl dioxygenase"/>
    <property type="match status" value="2"/>
</dbReference>
<evidence type="ECO:0000313" key="2">
    <source>
        <dbReference type="EMBL" id="EFK55239.1"/>
    </source>
</evidence>
<dbReference type="PANTHER" id="PTHR33993">
    <property type="entry name" value="GLYOXALASE-RELATED"/>
    <property type="match status" value="1"/>
</dbReference>
<proteinExistence type="predicted"/>
<dbReference type="STRING" id="585529.HMPREF0291_10497"/>
<name>D7WBK8_9CORY</name>
<dbReference type="Gene3D" id="3.10.180.10">
    <property type="entry name" value="2,3-Dihydroxybiphenyl 1,2-Dioxygenase, domain 1"/>
    <property type="match status" value="2"/>
</dbReference>
<accession>D7WBK8</accession>
<dbReference type="OrthoDB" id="9793039at2"/>
<dbReference type="InterPro" id="IPR029068">
    <property type="entry name" value="Glyas_Bleomycin-R_OHBP_Dase"/>
</dbReference>
<dbReference type="CDD" id="cd07247">
    <property type="entry name" value="SgaA_N_like"/>
    <property type="match status" value="1"/>
</dbReference>
<evidence type="ECO:0000259" key="1">
    <source>
        <dbReference type="PROSITE" id="PS51819"/>
    </source>
</evidence>
<keyword evidence="3" id="KW-1185">Reference proteome</keyword>
<dbReference type="PANTHER" id="PTHR33993:SF14">
    <property type="entry name" value="GB|AAF24581.1"/>
    <property type="match status" value="1"/>
</dbReference>
<dbReference type="EMBL" id="ACLJ02000001">
    <property type="protein sequence ID" value="EFK55239.1"/>
    <property type="molecule type" value="Genomic_DNA"/>
</dbReference>
<feature type="domain" description="VOC" evidence="1">
    <location>
        <begin position="10"/>
        <end position="134"/>
    </location>
</feature>
<organism evidence="2 3">
    <name type="scientific">Corynebacterium genitalium ATCC 33030</name>
    <dbReference type="NCBI Taxonomy" id="585529"/>
    <lineage>
        <taxon>Bacteria</taxon>
        <taxon>Bacillati</taxon>
        <taxon>Actinomycetota</taxon>
        <taxon>Actinomycetes</taxon>
        <taxon>Mycobacteriales</taxon>
        <taxon>Corynebacteriaceae</taxon>
        <taxon>Corynebacterium</taxon>
    </lineage>
</organism>
<gene>
    <name evidence="2" type="ORF">HMPREF0291_10497</name>
</gene>
<dbReference type="InterPro" id="IPR052164">
    <property type="entry name" value="Anthracycline_SecMetBiosynth"/>
</dbReference>
<reference evidence="2" key="1">
    <citation type="submission" date="2010-06" db="EMBL/GenBank/DDBJ databases">
        <authorList>
            <person name="Muzny D."/>
            <person name="Qin X."/>
            <person name="Buhay C."/>
            <person name="Dugan-Rocha S."/>
            <person name="Ding Y."/>
            <person name="Chen G."/>
            <person name="Hawes A."/>
            <person name="Holder M."/>
            <person name="Jhangiani S."/>
            <person name="Johnson A."/>
            <person name="Khan Z."/>
            <person name="Li Z."/>
            <person name="Liu W."/>
            <person name="Liu X."/>
            <person name="Perez L."/>
            <person name="Shen H."/>
            <person name="Wang Q."/>
            <person name="Watt J."/>
            <person name="Xi L."/>
            <person name="Xin Y."/>
            <person name="Zhou J."/>
            <person name="Deng J."/>
            <person name="Jiang H."/>
            <person name="Liu Y."/>
            <person name="Qu J."/>
            <person name="Song X.-Z."/>
            <person name="Zhang L."/>
            <person name="Villasana D."/>
            <person name="Johnson A."/>
            <person name="Liu J."/>
            <person name="Liyanage D."/>
            <person name="Lorensuhewa L."/>
            <person name="Robinson T."/>
            <person name="Song A."/>
            <person name="Song B.-B."/>
            <person name="Dinh H."/>
            <person name="Thornton R."/>
            <person name="Coyle M."/>
            <person name="Francisco L."/>
            <person name="Jackson L."/>
            <person name="Javaid M."/>
            <person name="Korchina V."/>
            <person name="Kovar C."/>
            <person name="Mata R."/>
            <person name="Mathew T."/>
            <person name="Ngo R."/>
            <person name="Nguyen L."/>
            <person name="Nguyen N."/>
            <person name="Okwuonu G."/>
            <person name="Ongeri F."/>
            <person name="Pham C."/>
            <person name="Simmons D."/>
            <person name="Wilczek-Boney K."/>
            <person name="Hale W."/>
            <person name="Jakkamsetti A."/>
            <person name="Pham P."/>
            <person name="Ruth R."/>
            <person name="San Lucas F."/>
            <person name="Warren J."/>
            <person name="Zhang J."/>
            <person name="Zhao Z."/>
            <person name="Zhou C."/>
            <person name="Zhu D."/>
            <person name="Lee S."/>
            <person name="Bess C."/>
            <person name="Blankenburg K."/>
            <person name="Forbes L."/>
            <person name="Fu Q."/>
            <person name="Gubbala S."/>
            <person name="Hirani K."/>
            <person name="Jayaseelan J.C."/>
            <person name="Lara F."/>
            <person name="Munidasa M."/>
            <person name="Palculict T."/>
            <person name="Patil S."/>
            <person name="Pu L.-L."/>
            <person name="Saada N."/>
            <person name="Tang L."/>
            <person name="Weissenberger G."/>
            <person name="Zhu Y."/>
            <person name="Hemphill L."/>
            <person name="Shang Y."/>
            <person name="Youmans B."/>
            <person name="Ayvaz T."/>
            <person name="Ross M."/>
            <person name="Santibanez J."/>
            <person name="Aqrawi P."/>
            <person name="Gross S."/>
            <person name="Joshi V."/>
            <person name="Fowler G."/>
            <person name="Nazareth L."/>
            <person name="Reid J."/>
            <person name="Worley K."/>
            <person name="Petrosino J."/>
            <person name="Highlander S."/>
            <person name="Gibbs R."/>
        </authorList>
    </citation>
    <scope>NUCLEOTIDE SEQUENCE [LARGE SCALE GENOMIC DNA]</scope>
    <source>
        <strain evidence="2">ATCC 33030</strain>
    </source>
</reference>
<dbReference type="AlphaFoldDB" id="D7WBK8"/>
<dbReference type="eggNOG" id="COG3324">
    <property type="taxonomic scope" value="Bacteria"/>
</dbReference>
<dbReference type="RefSeq" id="WP_005287441.1">
    <property type="nucleotide sequence ID" value="NZ_CM000961.1"/>
</dbReference>
<dbReference type="PROSITE" id="PS51819">
    <property type="entry name" value="VOC"/>
    <property type="match status" value="1"/>
</dbReference>
<dbReference type="Pfam" id="PF00903">
    <property type="entry name" value="Glyoxalase"/>
    <property type="match status" value="2"/>
</dbReference>
<comment type="caution">
    <text evidence="2">The sequence shown here is derived from an EMBL/GenBank/DDBJ whole genome shotgun (WGS) entry which is preliminary data.</text>
</comment>
<evidence type="ECO:0000313" key="3">
    <source>
        <dbReference type="Proteomes" id="UP000004208"/>
    </source>
</evidence>
<dbReference type="InterPro" id="IPR004360">
    <property type="entry name" value="Glyas_Fos-R_dOase_dom"/>
</dbReference>
<sequence length="284" mass="30688">MPAFEARPGMPYWIDLFSSELRKSSYFYSRILGWDVQGADMPGADNQGADDGSYRVARVQGLPVAGLVAQKTDSTGTDMPDAWVTYFYTTDIERDSEKVAQLGGRVLAEPAQVSLGKMALCADVAGGWFGLFQPSGEDAFVAAGEPGTPVWHEYTCTGDVQAVVDFYRSLFEWGVDHDNGYHVAMQDGAAFAGVWDASDTIPAEVPSFWQTFLGVANVAQVRGRVEELGGEIVRGPENSPFGVLLTVADSTGAVVTLCEVDEPVDEDELDEAESVLEVLDRHQA</sequence>
<dbReference type="Proteomes" id="UP000004208">
    <property type="component" value="Unassembled WGS sequence"/>
</dbReference>
<dbReference type="InterPro" id="IPR037523">
    <property type="entry name" value="VOC_core"/>
</dbReference>
<dbReference type="HOGENOM" id="CLU_069623_0_1_11"/>